<evidence type="ECO:0000313" key="1">
    <source>
        <dbReference type="EMBL" id="WXB97474.1"/>
    </source>
</evidence>
<gene>
    <name evidence="1" type="ORF">WCV65_02935</name>
</gene>
<evidence type="ECO:0000313" key="2">
    <source>
        <dbReference type="Proteomes" id="UP001377337"/>
    </source>
</evidence>
<name>A0ABZ2NIX3_9BACI</name>
<protein>
    <submittedName>
        <fullName evidence="1">Uncharacterized protein</fullName>
    </submittedName>
</protein>
<dbReference type="EMBL" id="CP147407">
    <property type="protein sequence ID" value="WXB97474.1"/>
    <property type="molecule type" value="Genomic_DNA"/>
</dbReference>
<dbReference type="Proteomes" id="UP001377337">
    <property type="component" value="Chromosome"/>
</dbReference>
<keyword evidence="2" id="KW-1185">Reference proteome</keyword>
<proteinExistence type="predicted"/>
<organism evidence="1 2">
    <name type="scientific">Metabacillus sediminis</name>
    <dbReference type="NCBI Taxonomy" id="3117746"/>
    <lineage>
        <taxon>Bacteria</taxon>
        <taxon>Bacillati</taxon>
        <taxon>Bacillota</taxon>
        <taxon>Bacilli</taxon>
        <taxon>Bacillales</taxon>
        <taxon>Bacillaceae</taxon>
        <taxon>Metabacillus</taxon>
    </lineage>
</organism>
<reference evidence="1 2" key="1">
    <citation type="submission" date="2024-02" db="EMBL/GenBank/DDBJ databases">
        <title>Seven novel Bacillus-like species.</title>
        <authorList>
            <person name="Liu G."/>
        </authorList>
    </citation>
    <scope>NUCLEOTIDE SEQUENCE [LARGE SCALE GENOMIC DNA]</scope>
    <source>
        <strain evidence="1 2">FJAT-52054</strain>
    </source>
</reference>
<sequence>MKKMTEWLEHTANWFGRKTISGIFHTSLLEHNLKEQETVRK</sequence>
<dbReference type="RefSeq" id="WP_269449396.1">
    <property type="nucleotide sequence ID" value="NZ_CP147407.1"/>
</dbReference>
<accession>A0ABZ2NIX3</accession>